<evidence type="ECO:0000313" key="1">
    <source>
        <dbReference type="EMBL" id="OIQ63987.1"/>
    </source>
</evidence>
<dbReference type="AlphaFoldDB" id="A0A1J5PFF5"/>
<organism evidence="1">
    <name type="scientific">mine drainage metagenome</name>
    <dbReference type="NCBI Taxonomy" id="410659"/>
    <lineage>
        <taxon>unclassified sequences</taxon>
        <taxon>metagenomes</taxon>
        <taxon>ecological metagenomes</taxon>
    </lineage>
</organism>
<name>A0A1J5PFF5_9ZZZZ</name>
<proteinExistence type="predicted"/>
<comment type="caution">
    <text evidence="1">The sequence shown here is derived from an EMBL/GenBank/DDBJ whole genome shotgun (WGS) entry which is preliminary data.</text>
</comment>
<gene>
    <name evidence="1" type="ORF">GALL_544660</name>
</gene>
<sequence>MRGVALKIAVQRFVQLRFYQFVVRLGEMIHADIHVAGLRQLVEQQLLQGDACRQIGQVGFLYQFLVLFHPRYMRVVEYREPVRRHLDDLLECVAEAAHGLVWQANHQVHIDTGDACIAHPAVHFADKRGRLYAVDRLLHAEIEILHAQAQAVETAVCQCLHMLAFELARIDFAADFSIAGDIEAGA</sequence>
<accession>A0A1J5PFF5</accession>
<reference evidence="1" key="1">
    <citation type="submission" date="2016-10" db="EMBL/GenBank/DDBJ databases">
        <title>Sequence of Gallionella enrichment culture.</title>
        <authorList>
            <person name="Poehlein A."/>
            <person name="Muehling M."/>
            <person name="Daniel R."/>
        </authorList>
    </citation>
    <scope>NUCLEOTIDE SEQUENCE</scope>
</reference>
<protein>
    <submittedName>
        <fullName evidence="1">Uncharacterized protein</fullName>
    </submittedName>
</protein>
<dbReference type="EMBL" id="MLJW01008514">
    <property type="protein sequence ID" value="OIQ63987.1"/>
    <property type="molecule type" value="Genomic_DNA"/>
</dbReference>